<dbReference type="InterPro" id="IPR004123">
    <property type="entry name" value="Dim1"/>
</dbReference>
<proteinExistence type="predicted"/>
<organism evidence="3 4">
    <name type="scientific">Mycena metata</name>
    <dbReference type="NCBI Taxonomy" id="1033252"/>
    <lineage>
        <taxon>Eukaryota</taxon>
        <taxon>Fungi</taxon>
        <taxon>Dikarya</taxon>
        <taxon>Basidiomycota</taxon>
        <taxon>Agaricomycotina</taxon>
        <taxon>Agaricomycetes</taxon>
        <taxon>Agaricomycetidae</taxon>
        <taxon>Agaricales</taxon>
        <taxon>Marasmiineae</taxon>
        <taxon>Mycenaceae</taxon>
        <taxon>Mycena</taxon>
    </lineage>
</organism>
<dbReference type="PANTHER" id="PTHR12052">
    <property type="entry name" value="THIOREDOXIN-LIKE PROTEN 4A, 4B"/>
    <property type="match status" value="1"/>
</dbReference>
<dbReference type="Gene3D" id="3.40.30.10">
    <property type="entry name" value="Glutaredoxin"/>
    <property type="match status" value="2"/>
</dbReference>
<evidence type="ECO:0000256" key="1">
    <source>
        <dbReference type="ARBA" id="ARBA00004123"/>
    </source>
</evidence>
<comment type="subcellular location">
    <subcellularLocation>
        <location evidence="1">Nucleus</location>
    </subcellularLocation>
</comment>
<dbReference type="AlphaFoldDB" id="A0AAD7HSG7"/>
<dbReference type="GO" id="GO:0000398">
    <property type="term" value="P:mRNA splicing, via spliceosome"/>
    <property type="evidence" value="ECO:0007669"/>
    <property type="project" value="InterPro"/>
</dbReference>
<evidence type="ECO:0000313" key="3">
    <source>
        <dbReference type="EMBL" id="KAJ7727268.1"/>
    </source>
</evidence>
<dbReference type="Pfam" id="PF02966">
    <property type="entry name" value="DIM1"/>
    <property type="match status" value="2"/>
</dbReference>
<dbReference type="Proteomes" id="UP001215598">
    <property type="component" value="Unassembled WGS sequence"/>
</dbReference>
<name>A0AAD7HSG7_9AGAR</name>
<gene>
    <name evidence="3" type="ORF">B0H16DRAFT_1665660</name>
</gene>
<accession>A0AAD7HSG7</accession>
<keyword evidence="2" id="KW-0539">Nucleus</keyword>
<dbReference type="GO" id="GO:0005681">
    <property type="term" value="C:spliceosomal complex"/>
    <property type="evidence" value="ECO:0007669"/>
    <property type="project" value="TreeGrafter"/>
</dbReference>
<evidence type="ECO:0000313" key="4">
    <source>
        <dbReference type="Proteomes" id="UP001215598"/>
    </source>
</evidence>
<evidence type="ECO:0000256" key="2">
    <source>
        <dbReference type="ARBA" id="ARBA00023242"/>
    </source>
</evidence>
<dbReference type="PANTHER" id="PTHR12052:SF5">
    <property type="entry name" value="THIOREDOXIN-LIKE PROTEIN 4A"/>
    <property type="match status" value="1"/>
</dbReference>
<dbReference type="GO" id="GO:0046540">
    <property type="term" value="C:U4/U6 x U5 tri-snRNP complex"/>
    <property type="evidence" value="ECO:0007669"/>
    <property type="project" value="InterPro"/>
</dbReference>
<reference evidence="3" key="1">
    <citation type="submission" date="2023-03" db="EMBL/GenBank/DDBJ databases">
        <title>Massive genome expansion in bonnet fungi (Mycena s.s.) driven by repeated elements and novel gene families across ecological guilds.</title>
        <authorList>
            <consortium name="Lawrence Berkeley National Laboratory"/>
            <person name="Harder C.B."/>
            <person name="Miyauchi S."/>
            <person name="Viragh M."/>
            <person name="Kuo A."/>
            <person name="Thoen E."/>
            <person name="Andreopoulos B."/>
            <person name="Lu D."/>
            <person name="Skrede I."/>
            <person name="Drula E."/>
            <person name="Henrissat B."/>
            <person name="Morin E."/>
            <person name="Kohler A."/>
            <person name="Barry K."/>
            <person name="LaButti K."/>
            <person name="Morin E."/>
            <person name="Salamov A."/>
            <person name="Lipzen A."/>
            <person name="Mereny Z."/>
            <person name="Hegedus B."/>
            <person name="Baldrian P."/>
            <person name="Stursova M."/>
            <person name="Weitz H."/>
            <person name="Taylor A."/>
            <person name="Grigoriev I.V."/>
            <person name="Nagy L.G."/>
            <person name="Martin F."/>
            <person name="Kauserud H."/>
        </authorList>
    </citation>
    <scope>NUCLEOTIDE SEQUENCE</scope>
    <source>
        <strain evidence="3">CBHHK182m</strain>
    </source>
</reference>
<sequence length="98" mass="11620">MSYFMPHLPSSWHVDETIKSEEDRLVVIRFGTANVRIVLYDPCAVMFFYRNKHIMIDLGSGNNNKMRKLAMDNKQEVCAPFVQHTVFTDAYYSTRYRY</sequence>
<protein>
    <submittedName>
        <fullName evidence="3">Uncharacterized protein</fullName>
    </submittedName>
</protein>
<dbReference type="GO" id="GO:0005682">
    <property type="term" value="C:U5 snRNP"/>
    <property type="evidence" value="ECO:0007669"/>
    <property type="project" value="TreeGrafter"/>
</dbReference>
<dbReference type="EMBL" id="JARKIB010000181">
    <property type="protein sequence ID" value="KAJ7727268.1"/>
    <property type="molecule type" value="Genomic_DNA"/>
</dbReference>
<comment type="caution">
    <text evidence="3">The sequence shown here is derived from an EMBL/GenBank/DDBJ whole genome shotgun (WGS) entry which is preliminary data.</text>
</comment>
<keyword evidence="4" id="KW-1185">Reference proteome</keyword>
<dbReference type="SMART" id="SM01410">
    <property type="entry name" value="DIM1"/>
    <property type="match status" value="1"/>
</dbReference>